<gene>
    <name evidence="3" type="ORF">KK1_012223</name>
</gene>
<dbReference type="OMA" id="SQRKVNH"/>
<keyword evidence="4" id="KW-1185">Reference proteome</keyword>
<feature type="region of interest" description="Disordered" evidence="1">
    <location>
        <begin position="105"/>
        <end position="124"/>
    </location>
</feature>
<sequence>MGACVSTPRGCVGGGLSSSKRKTRKRRREGLRRRVASRLRKESLEKVDEAAGLPDCSFANPTFQGSIEEAWFDSVAVFDSDCDDDYQSVPDDVVSLSGIEGGSVSSFPSSRDANHGVSTDQVQKQKELSAGYSANISEVARSSDVQYFGVEVIDSQREPVFLDEISSVDANSNKDDGLLDNCGILPNNCLPCLASTIPSLEKRRSSSSSPPPNARKKTPTKLAFKWKEGHGNATLFSSKSFLQRPIAGSQVPFCPIEKKMLDCWSQIDASTFKVRGVNYFKDKKKDFAPNYSAYYPFGVDVFLSPRKVDHIARFVELPVISSSGKFPPILVVNVQVPLYPATLFQGETDGEGMSIVLYFKLSESYSKELPLTLQESIRRLMDDEVEKVKGFPVDTIAPFRERLKILGRVANLEDLHLSAAERKLMQAYNEKPVLSRPQHEFYTGENYFEIDLDMHRFSYISRKGFEAFLDRLKICTLDVGLTIQGNKQEELPEHVLCCIRLNGIDYTNYQQLGLTHDPL</sequence>
<evidence type="ECO:0000256" key="1">
    <source>
        <dbReference type="SAM" id="MobiDB-lite"/>
    </source>
</evidence>
<name>A0A151TG26_CAJCA</name>
<dbReference type="OrthoDB" id="9970435at2759"/>
<proteinExistence type="predicted"/>
<feature type="region of interest" description="Disordered" evidence="1">
    <location>
        <begin position="1"/>
        <end position="35"/>
    </location>
</feature>
<dbReference type="Pfam" id="PF07059">
    <property type="entry name" value="EDR2_C"/>
    <property type="match status" value="1"/>
</dbReference>
<dbReference type="Gramene" id="C.cajan_11860.t">
    <property type="protein sequence ID" value="C.cajan_11860.t"/>
    <property type="gene ID" value="C.cajan_11860"/>
</dbReference>
<dbReference type="AlphaFoldDB" id="A0A151TG26"/>
<feature type="domain" description="Protein ENHANCED DISEASE RESISTANCE 2 C-terminal" evidence="2">
    <location>
        <begin position="264"/>
        <end position="505"/>
    </location>
</feature>
<evidence type="ECO:0000259" key="2">
    <source>
        <dbReference type="Pfam" id="PF07059"/>
    </source>
</evidence>
<reference evidence="3 4" key="1">
    <citation type="journal article" date="2012" name="Nat. Biotechnol.">
        <title>Draft genome sequence of pigeonpea (Cajanus cajan), an orphan legume crop of resource-poor farmers.</title>
        <authorList>
            <person name="Varshney R.K."/>
            <person name="Chen W."/>
            <person name="Li Y."/>
            <person name="Bharti A.K."/>
            <person name="Saxena R.K."/>
            <person name="Schlueter J.A."/>
            <person name="Donoghue M.T."/>
            <person name="Azam S."/>
            <person name="Fan G."/>
            <person name="Whaley A.M."/>
            <person name="Farmer A.D."/>
            <person name="Sheridan J."/>
            <person name="Iwata A."/>
            <person name="Tuteja R."/>
            <person name="Penmetsa R.V."/>
            <person name="Wu W."/>
            <person name="Upadhyaya H.D."/>
            <person name="Yang S.P."/>
            <person name="Shah T."/>
            <person name="Saxena K.B."/>
            <person name="Michael T."/>
            <person name="McCombie W.R."/>
            <person name="Yang B."/>
            <person name="Zhang G."/>
            <person name="Yang H."/>
            <person name="Wang J."/>
            <person name="Spillane C."/>
            <person name="Cook D.R."/>
            <person name="May G.D."/>
            <person name="Xu X."/>
            <person name="Jackson S.A."/>
        </authorList>
    </citation>
    <scope>NUCLEOTIDE SEQUENCE [LARGE SCALE GENOMIC DNA]</scope>
    <source>
        <strain evidence="4">cv. Asha</strain>
    </source>
</reference>
<dbReference type="InterPro" id="IPR009769">
    <property type="entry name" value="EDR2_C"/>
</dbReference>
<dbReference type="PANTHER" id="PTHR31558">
    <property type="entry name" value="CW14 PROTEIN"/>
    <property type="match status" value="1"/>
</dbReference>
<protein>
    <recommendedName>
        <fullName evidence="2">Protein ENHANCED DISEASE RESISTANCE 2 C-terminal domain-containing protein</fullName>
    </recommendedName>
</protein>
<organism evidence="3 4">
    <name type="scientific">Cajanus cajan</name>
    <name type="common">Pigeon pea</name>
    <name type="synonym">Cajanus indicus</name>
    <dbReference type="NCBI Taxonomy" id="3821"/>
    <lineage>
        <taxon>Eukaryota</taxon>
        <taxon>Viridiplantae</taxon>
        <taxon>Streptophyta</taxon>
        <taxon>Embryophyta</taxon>
        <taxon>Tracheophyta</taxon>
        <taxon>Spermatophyta</taxon>
        <taxon>Magnoliopsida</taxon>
        <taxon>eudicotyledons</taxon>
        <taxon>Gunneridae</taxon>
        <taxon>Pentapetalae</taxon>
        <taxon>rosids</taxon>
        <taxon>fabids</taxon>
        <taxon>Fabales</taxon>
        <taxon>Fabaceae</taxon>
        <taxon>Papilionoideae</taxon>
        <taxon>50 kb inversion clade</taxon>
        <taxon>NPAAA clade</taxon>
        <taxon>indigoferoid/millettioid clade</taxon>
        <taxon>Phaseoleae</taxon>
        <taxon>Cajanus</taxon>
    </lineage>
</organism>
<evidence type="ECO:0000313" key="3">
    <source>
        <dbReference type="EMBL" id="KYP65946.1"/>
    </source>
</evidence>
<dbReference type="EMBL" id="CM003608">
    <property type="protein sequence ID" value="KYP65946.1"/>
    <property type="molecule type" value="Genomic_DNA"/>
</dbReference>
<evidence type="ECO:0000313" key="4">
    <source>
        <dbReference type="Proteomes" id="UP000075243"/>
    </source>
</evidence>
<feature type="compositionally biased region" description="Polar residues" evidence="1">
    <location>
        <begin position="105"/>
        <end position="122"/>
    </location>
</feature>
<feature type="compositionally biased region" description="Basic residues" evidence="1">
    <location>
        <begin position="19"/>
        <end position="35"/>
    </location>
</feature>
<dbReference type="PANTHER" id="PTHR31558:SF3">
    <property type="entry name" value="CW14 PROTEIN"/>
    <property type="match status" value="1"/>
</dbReference>
<accession>A0A151TG26</accession>
<dbReference type="STRING" id="3821.A0A151TG26"/>
<dbReference type="Proteomes" id="UP000075243">
    <property type="component" value="Chromosome 6"/>
</dbReference>